<name>A0ABR8N5L7_9ACTN</name>
<evidence type="ECO:0000313" key="2">
    <source>
        <dbReference type="Proteomes" id="UP000618818"/>
    </source>
</evidence>
<dbReference type="RefSeq" id="WP_191193319.1">
    <property type="nucleotide sequence ID" value="NZ_JACXYZ010000001.1"/>
</dbReference>
<dbReference type="Proteomes" id="UP000618818">
    <property type="component" value="Unassembled WGS sequence"/>
</dbReference>
<protein>
    <recommendedName>
        <fullName evidence="3">Acyltransferase</fullName>
    </recommendedName>
</protein>
<accession>A0ABR8N5L7</accession>
<dbReference type="PANTHER" id="PTHR23416">
    <property type="entry name" value="SIALIC ACID SYNTHASE-RELATED"/>
    <property type="match status" value="1"/>
</dbReference>
<dbReference type="Pfam" id="PF00132">
    <property type="entry name" value="Hexapep"/>
    <property type="match status" value="1"/>
</dbReference>
<dbReference type="Gene3D" id="2.160.10.10">
    <property type="entry name" value="Hexapeptide repeat proteins"/>
    <property type="match status" value="1"/>
</dbReference>
<dbReference type="SUPFAM" id="SSF51161">
    <property type="entry name" value="Trimeric LpxA-like enzymes"/>
    <property type="match status" value="1"/>
</dbReference>
<evidence type="ECO:0008006" key="3">
    <source>
        <dbReference type="Google" id="ProtNLM"/>
    </source>
</evidence>
<dbReference type="InterPro" id="IPR001451">
    <property type="entry name" value="Hexapep"/>
</dbReference>
<comment type="caution">
    <text evidence="1">The sequence shown here is derived from an EMBL/GenBank/DDBJ whole genome shotgun (WGS) entry which is preliminary data.</text>
</comment>
<keyword evidence="2" id="KW-1185">Reference proteome</keyword>
<dbReference type="EMBL" id="JACXYZ010000001">
    <property type="protein sequence ID" value="MBD3923450.1"/>
    <property type="molecule type" value="Genomic_DNA"/>
</dbReference>
<gene>
    <name evidence="1" type="ORF">IEZ26_02355</name>
</gene>
<dbReference type="InterPro" id="IPR051159">
    <property type="entry name" value="Hexapeptide_acetyltransf"/>
</dbReference>
<reference evidence="1 2" key="1">
    <citation type="submission" date="2020-09" db="EMBL/GenBank/DDBJ databases">
        <title>novel species in genus Nocardioides.</title>
        <authorList>
            <person name="Zhang G."/>
        </authorList>
    </citation>
    <scope>NUCLEOTIDE SEQUENCE [LARGE SCALE GENOMIC DNA]</scope>
    <source>
        <strain evidence="1 2">KCTC 39551</strain>
    </source>
</reference>
<organism evidence="1 2">
    <name type="scientific">Nocardioides cavernae</name>
    <dbReference type="NCBI Taxonomy" id="1921566"/>
    <lineage>
        <taxon>Bacteria</taxon>
        <taxon>Bacillati</taxon>
        <taxon>Actinomycetota</taxon>
        <taxon>Actinomycetes</taxon>
        <taxon>Propionibacteriales</taxon>
        <taxon>Nocardioidaceae</taxon>
        <taxon>Nocardioides</taxon>
    </lineage>
</organism>
<proteinExistence type="predicted"/>
<sequence>MFLVTIAKRILFNRLPETKRVRMWPSLGQVGSDVRLTGYPNFGSEPFLIEIGSHVTISANVAFVNHDGGARVFRDASPNLHVYNRISVGSHVFIGMGTIILPGVTIGDRCVIGAGSVVTRDIPDGSVAVGVPCRVIKSIDEYETGVRLKGIDWPIGQYDESWRRKLLSLYPSPAVSKQRHT</sequence>
<dbReference type="InterPro" id="IPR011004">
    <property type="entry name" value="Trimer_LpxA-like_sf"/>
</dbReference>
<evidence type="ECO:0000313" key="1">
    <source>
        <dbReference type="EMBL" id="MBD3923450.1"/>
    </source>
</evidence>